<organism evidence="10 11">
    <name type="scientific">Allomyces macrogynus (strain ATCC 38327)</name>
    <name type="common">Allomyces javanicus var. macrogynus</name>
    <dbReference type="NCBI Taxonomy" id="578462"/>
    <lineage>
        <taxon>Eukaryota</taxon>
        <taxon>Fungi</taxon>
        <taxon>Fungi incertae sedis</taxon>
        <taxon>Blastocladiomycota</taxon>
        <taxon>Blastocladiomycetes</taxon>
        <taxon>Blastocladiales</taxon>
        <taxon>Blastocladiaceae</taxon>
        <taxon>Allomyces</taxon>
    </lineage>
</organism>
<dbReference type="Gene3D" id="3.40.50.300">
    <property type="entry name" value="P-loop containing nucleotide triphosphate hydrolases"/>
    <property type="match status" value="1"/>
</dbReference>
<evidence type="ECO:0000256" key="1">
    <source>
        <dbReference type="ARBA" id="ARBA00004496"/>
    </source>
</evidence>
<comment type="similarity">
    <text evidence="9">Belongs to the adenylate kinase family.</text>
</comment>
<evidence type="ECO:0000313" key="10">
    <source>
        <dbReference type="EMBL" id="KNE60299.1"/>
    </source>
</evidence>
<dbReference type="FunFam" id="3.40.50.300:FF:000315">
    <property type="entry name" value="Adenylate kinase 1"/>
    <property type="match status" value="1"/>
</dbReference>
<evidence type="ECO:0000256" key="8">
    <source>
        <dbReference type="ARBA" id="ARBA00048116"/>
    </source>
</evidence>
<dbReference type="EC" id="2.7.4.3" evidence="2"/>
<name>A0A0L0SCZ7_ALLM3</name>
<keyword evidence="11" id="KW-1185">Reference proteome</keyword>
<accession>A0A0L0SCZ7</accession>
<dbReference type="PRINTS" id="PR00094">
    <property type="entry name" value="ADENYLTKNASE"/>
</dbReference>
<proteinExistence type="inferred from homology"/>
<dbReference type="eggNOG" id="KOG3079">
    <property type="taxonomic scope" value="Eukaryota"/>
</dbReference>
<sequence>MTLLGSISSAWDDFLGCHLRRRKEKRSIEGEKPAAEIKGELPKLEDAPFDLKGRKIIFVLGGPGSGKGTNCTLLKDAFHLTHLSAGDLLRAEVASGSPLGSELNRMMAEGQLVPMDVTIHLLREAMARAPATSNGYLIDGFPRQVDQGKAFERLLHVVPAAVLFFDCSTEVMTQRLLKRGETSGRPDDNMASIKKRFKVFTEQTMPAVEYYRERGMVVSVHSEGKVEDVFARAKEMLMLRIPEWATLADKDHVEVNEA</sequence>
<dbReference type="OMA" id="GTHRKST"/>
<gene>
    <name evidence="10" type="ORF">AMAG_05702</name>
</gene>
<dbReference type="VEuPathDB" id="FungiDB:AMAG_05702"/>
<evidence type="ECO:0000256" key="6">
    <source>
        <dbReference type="ARBA" id="ARBA00022777"/>
    </source>
</evidence>
<keyword evidence="4 9" id="KW-0808">Transferase</keyword>
<dbReference type="SUPFAM" id="SSF52540">
    <property type="entry name" value="P-loop containing nucleoside triphosphate hydrolases"/>
    <property type="match status" value="1"/>
</dbReference>
<keyword evidence="7" id="KW-0067">ATP-binding</keyword>
<dbReference type="PROSITE" id="PS00113">
    <property type="entry name" value="ADENYLATE_KINASE"/>
    <property type="match status" value="1"/>
</dbReference>
<dbReference type="GO" id="GO:0005524">
    <property type="term" value="F:ATP binding"/>
    <property type="evidence" value="ECO:0007669"/>
    <property type="project" value="UniProtKB-KW"/>
</dbReference>
<evidence type="ECO:0000256" key="2">
    <source>
        <dbReference type="ARBA" id="ARBA00012955"/>
    </source>
</evidence>
<dbReference type="OrthoDB" id="442176at2759"/>
<evidence type="ECO:0000256" key="4">
    <source>
        <dbReference type="ARBA" id="ARBA00022679"/>
    </source>
</evidence>
<keyword evidence="3" id="KW-0963">Cytoplasm</keyword>
<reference evidence="10 11" key="1">
    <citation type="submission" date="2009-11" db="EMBL/GenBank/DDBJ databases">
        <title>Annotation of Allomyces macrogynus ATCC 38327.</title>
        <authorList>
            <consortium name="The Broad Institute Genome Sequencing Platform"/>
            <person name="Russ C."/>
            <person name="Cuomo C."/>
            <person name="Burger G."/>
            <person name="Gray M.W."/>
            <person name="Holland P.W.H."/>
            <person name="King N."/>
            <person name="Lang F.B.F."/>
            <person name="Roger A.J."/>
            <person name="Ruiz-Trillo I."/>
            <person name="Young S.K."/>
            <person name="Zeng Q."/>
            <person name="Gargeya S."/>
            <person name="Fitzgerald M."/>
            <person name="Haas B."/>
            <person name="Abouelleil A."/>
            <person name="Alvarado L."/>
            <person name="Arachchi H.M."/>
            <person name="Berlin A."/>
            <person name="Chapman S.B."/>
            <person name="Gearin G."/>
            <person name="Goldberg J."/>
            <person name="Griggs A."/>
            <person name="Gujja S."/>
            <person name="Hansen M."/>
            <person name="Heiman D."/>
            <person name="Howarth C."/>
            <person name="Larimer J."/>
            <person name="Lui A."/>
            <person name="MacDonald P.J.P."/>
            <person name="McCowen C."/>
            <person name="Montmayeur A."/>
            <person name="Murphy C."/>
            <person name="Neiman D."/>
            <person name="Pearson M."/>
            <person name="Priest M."/>
            <person name="Roberts A."/>
            <person name="Saif S."/>
            <person name="Shea T."/>
            <person name="Sisk P."/>
            <person name="Stolte C."/>
            <person name="Sykes S."/>
            <person name="Wortman J."/>
            <person name="Nusbaum C."/>
            <person name="Birren B."/>
        </authorList>
    </citation>
    <scope>NUCLEOTIDE SEQUENCE [LARGE SCALE GENOMIC DNA]</scope>
    <source>
        <strain evidence="10 11">ATCC 38327</strain>
    </source>
</reference>
<dbReference type="GO" id="GO:0005737">
    <property type="term" value="C:cytoplasm"/>
    <property type="evidence" value="ECO:0007669"/>
    <property type="project" value="UniProtKB-SubCell"/>
</dbReference>
<dbReference type="InterPro" id="IPR027417">
    <property type="entry name" value="P-loop_NTPase"/>
</dbReference>
<dbReference type="EMBL" id="GG745336">
    <property type="protein sequence ID" value="KNE60299.1"/>
    <property type="molecule type" value="Genomic_DNA"/>
</dbReference>
<reference evidence="11" key="2">
    <citation type="submission" date="2009-11" db="EMBL/GenBank/DDBJ databases">
        <title>The Genome Sequence of Allomyces macrogynus strain ATCC 38327.</title>
        <authorList>
            <consortium name="The Broad Institute Genome Sequencing Platform"/>
            <person name="Russ C."/>
            <person name="Cuomo C."/>
            <person name="Shea T."/>
            <person name="Young S.K."/>
            <person name="Zeng Q."/>
            <person name="Koehrsen M."/>
            <person name="Haas B."/>
            <person name="Borodovsky M."/>
            <person name="Guigo R."/>
            <person name="Alvarado L."/>
            <person name="Berlin A."/>
            <person name="Borenstein D."/>
            <person name="Chen Z."/>
            <person name="Engels R."/>
            <person name="Freedman E."/>
            <person name="Gellesch M."/>
            <person name="Goldberg J."/>
            <person name="Griggs A."/>
            <person name="Gujja S."/>
            <person name="Heiman D."/>
            <person name="Hepburn T."/>
            <person name="Howarth C."/>
            <person name="Jen D."/>
            <person name="Larson L."/>
            <person name="Lewis B."/>
            <person name="Mehta T."/>
            <person name="Park D."/>
            <person name="Pearson M."/>
            <person name="Roberts A."/>
            <person name="Saif S."/>
            <person name="Shenoy N."/>
            <person name="Sisk P."/>
            <person name="Stolte C."/>
            <person name="Sykes S."/>
            <person name="Walk T."/>
            <person name="White J."/>
            <person name="Yandava C."/>
            <person name="Burger G."/>
            <person name="Gray M.W."/>
            <person name="Holland P.W.H."/>
            <person name="King N."/>
            <person name="Lang F.B.F."/>
            <person name="Roger A.J."/>
            <person name="Ruiz-Trillo I."/>
            <person name="Lander E."/>
            <person name="Nusbaum C."/>
        </authorList>
    </citation>
    <scope>NUCLEOTIDE SEQUENCE [LARGE SCALE GENOMIC DNA]</scope>
    <source>
        <strain evidence="11">ATCC 38327</strain>
    </source>
</reference>
<dbReference type="InterPro" id="IPR000850">
    <property type="entry name" value="Adenylat/UMP-CMP_kin"/>
</dbReference>
<keyword evidence="6 9" id="KW-0418">Kinase</keyword>
<protein>
    <recommendedName>
        <fullName evidence="2">adenylate kinase</fullName>
        <ecNumber evidence="2">2.7.4.3</ecNumber>
    </recommendedName>
</protein>
<dbReference type="Proteomes" id="UP000054350">
    <property type="component" value="Unassembled WGS sequence"/>
</dbReference>
<evidence type="ECO:0000256" key="9">
    <source>
        <dbReference type="RuleBase" id="RU003330"/>
    </source>
</evidence>
<dbReference type="AlphaFoldDB" id="A0A0L0SCZ7"/>
<evidence type="ECO:0000256" key="3">
    <source>
        <dbReference type="ARBA" id="ARBA00022490"/>
    </source>
</evidence>
<dbReference type="GO" id="GO:0004017">
    <property type="term" value="F:AMP kinase activity"/>
    <property type="evidence" value="ECO:0007669"/>
    <property type="project" value="UniProtKB-EC"/>
</dbReference>
<dbReference type="CDD" id="cd01428">
    <property type="entry name" value="ADK"/>
    <property type="match status" value="1"/>
</dbReference>
<evidence type="ECO:0000313" key="11">
    <source>
        <dbReference type="Proteomes" id="UP000054350"/>
    </source>
</evidence>
<evidence type="ECO:0000256" key="7">
    <source>
        <dbReference type="ARBA" id="ARBA00022840"/>
    </source>
</evidence>
<dbReference type="Pfam" id="PF00406">
    <property type="entry name" value="ADK"/>
    <property type="match status" value="1"/>
</dbReference>
<dbReference type="InterPro" id="IPR033690">
    <property type="entry name" value="Adenylat_kinase_CS"/>
</dbReference>
<dbReference type="STRING" id="578462.A0A0L0SCZ7"/>
<dbReference type="HAMAP" id="MF_00235">
    <property type="entry name" value="Adenylate_kinase_Adk"/>
    <property type="match status" value="1"/>
</dbReference>
<evidence type="ECO:0000256" key="5">
    <source>
        <dbReference type="ARBA" id="ARBA00022741"/>
    </source>
</evidence>
<comment type="catalytic activity">
    <reaction evidence="8">
        <text>UMP + ATP = UDP + ADP</text>
        <dbReference type="Rhea" id="RHEA:24400"/>
        <dbReference type="ChEBI" id="CHEBI:30616"/>
        <dbReference type="ChEBI" id="CHEBI:57865"/>
        <dbReference type="ChEBI" id="CHEBI:58223"/>
        <dbReference type="ChEBI" id="CHEBI:456216"/>
        <dbReference type="EC" id="2.7.4.14"/>
    </reaction>
</comment>
<keyword evidence="5" id="KW-0547">Nucleotide-binding</keyword>
<comment type="subcellular location">
    <subcellularLocation>
        <location evidence="1">Cytoplasm</location>
    </subcellularLocation>
</comment>
<dbReference type="PANTHER" id="PTHR23359">
    <property type="entry name" value="NUCLEOTIDE KINASE"/>
    <property type="match status" value="1"/>
</dbReference>